<dbReference type="EMBL" id="LVKK01000094">
    <property type="protein sequence ID" value="OAG36318.1"/>
    <property type="molecule type" value="Genomic_DNA"/>
</dbReference>
<evidence type="ECO:0000313" key="11">
    <source>
        <dbReference type="EMBL" id="OAG36318.1"/>
    </source>
</evidence>
<keyword evidence="5 9" id="KW-0560">Oxidoreductase</keyword>
<keyword evidence="10" id="KW-1133">Transmembrane helix</keyword>
<dbReference type="GO" id="GO:0004497">
    <property type="term" value="F:monooxygenase activity"/>
    <property type="evidence" value="ECO:0007669"/>
    <property type="project" value="UniProtKB-KW"/>
</dbReference>
<comment type="similarity">
    <text evidence="2 9">Belongs to the cytochrome P450 family.</text>
</comment>
<accession>A0A177EWJ1</accession>
<sequence>MAPSAFLLSEVAFTLVLVSLVGVVFYNLFFHPLRRYPGPKLWAISNIPWNYYNLRLCLPFKIHELHQRYGPVVRIGPNQLSYNSGAAWKEIYFGTGTHEYLKDLHRGFGIPQDPNPKEWPMTVSDTPRHRRIRRALLPAFSERALRDQSPLLNSYLDILILRLRERAGKAPEDIITWVNRFTVDALGHFCFGQSFNALQDSKTPDLVNVLIDSVAYIPVSQFAQQYRLQRLLAVFTPAGAVNTMEAFNQHATEQVTRVVEQMKSGVASSGLFFSYVMEDKEAKSKISHEETTTSAISGSLYYLCMNPSTYKKAAEEIRSTFSSEDQMTNEAVAALPYTNAVLKETFRIYVPTPGTIPRVTPAEGAQILGQYVPGKTLIGVAPYSCTRSPANFHNPDQFVPERWLASQLGSPEYEPYLNDNLEASQPFSYGPRSCLGKPLLWNFDFEIAPESKDWMKAHRPTVAWVKPQLMLNITPVPR</sequence>
<name>A0A177EWJ1_9EURO</name>
<evidence type="ECO:0000256" key="6">
    <source>
        <dbReference type="ARBA" id="ARBA00023004"/>
    </source>
</evidence>
<protein>
    <recommendedName>
        <fullName evidence="13">Cytochrome P450</fullName>
    </recommendedName>
</protein>
<evidence type="ECO:0000256" key="4">
    <source>
        <dbReference type="ARBA" id="ARBA00022723"/>
    </source>
</evidence>
<dbReference type="Gene3D" id="1.10.630.10">
    <property type="entry name" value="Cytochrome P450"/>
    <property type="match status" value="1"/>
</dbReference>
<gene>
    <name evidence="11" type="ORF">AYO21_09483</name>
</gene>
<dbReference type="InterPro" id="IPR002401">
    <property type="entry name" value="Cyt_P450_E_grp-I"/>
</dbReference>
<dbReference type="PANTHER" id="PTHR24305">
    <property type="entry name" value="CYTOCHROME P450"/>
    <property type="match status" value="1"/>
</dbReference>
<keyword evidence="7 9" id="KW-0503">Monooxygenase</keyword>
<dbReference type="GeneID" id="34604617"/>
<dbReference type="GO" id="GO:0005506">
    <property type="term" value="F:iron ion binding"/>
    <property type="evidence" value="ECO:0007669"/>
    <property type="project" value="InterPro"/>
</dbReference>
<keyword evidence="4 8" id="KW-0479">Metal-binding</keyword>
<dbReference type="AlphaFoldDB" id="A0A177EWJ1"/>
<evidence type="ECO:0000256" key="7">
    <source>
        <dbReference type="ARBA" id="ARBA00023033"/>
    </source>
</evidence>
<dbReference type="OrthoDB" id="1470350at2759"/>
<dbReference type="PRINTS" id="PR00463">
    <property type="entry name" value="EP450I"/>
</dbReference>
<dbReference type="CDD" id="cd11058">
    <property type="entry name" value="CYP60B-like"/>
    <property type="match status" value="1"/>
</dbReference>
<dbReference type="Proteomes" id="UP000077002">
    <property type="component" value="Unassembled WGS sequence"/>
</dbReference>
<evidence type="ECO:0000256" key="9">
    <source>
        <dbReference type="RuleBase" id="RU000461"/>
    </source>
</evidence>
<evidence type="ECO:0000313" key="12">
    <source>
        <dbReference type="Proteomes" id="UP000077002"/>
    </source>
</evidence>
<evidence type="ECO:0000256" key="8">
    <source>
        <dbReference type="PIRSR" id="PIRSR602401-1"/>
    </source>
</evidence>
<keyword evidence="6 8" id="KW-0408">Iron</keyword>
<dbReference type="InterPro" id="IPR036396">
    <property type="entry name" value="Cyt_P450_sf"/>
</dbReference>
<dbReference type="GO" id="GO:0016705">
    <property type="term" value="F:oxidoreductase activity, acting on paired donors, with incorporation or reduction of molecular oxygen"/>
    <property type="evidence" value="ECO:0007669"/>
    <property type="project" value="InterPro"/>
</dbReference>
<dbReference type="GO" id="GO:0020037">
    <property type="term" value="F:heme binding"/>
    <property type="evidence" value="ECO:0007669"/>
    <property type="project" value="InterPro"/>
</dbReference>
<dbReference type="InterPro" id="IPR050121">
    <property type="entry name" value="Cytochrome_P450_monoxygenase"/>
</dbReference>
<dbReference type="InterPro" id="IPR001128">
    <property type="entry name" value="Cyt_P450"/>
</dbReference>
<dbReference type="SUPFAM" id="SSF48264">
    <property type="entry name" value="Cytochrome P450"/>
    <property type="match status" value="1"/>
</dbReference>
<dbReference type="RefSeq" id="XP_022508270.1">
    <property type="nucleotide sequence ID" value="XM_022659417.1"/>
</dbReference>
<evidence type="ECO:0000256" key="10">
    <source>
        <dbReference type="SAM" id="Phobius"/>
    </source>
</evidence>
<comment type="caution">
    <text evidence="11">The sequence shown here is derived from an EMBL/GenBank/DDBJ whole genome shotgun (WGS) entry which is preliminary data.</text>
</comment>
<feature type="binding site" description="axial binding residue" evidence="8">
    <location>
        <position position="434"/>
    </location>
    <ligand>
        <name>heme</name>
        <dbReference type="ChEBI" id="CHEBI:30413"/>
    </ligand>
    <ligandPart>
        <name>Fe</name>
        <dbReference type="ChEBI" id="CHEBI:18248"/>
    </ligandPart>
</feature>
<dbReference type="Pfam" id="PF00067">
    <property type="entry name" value="p450"/>
    <property type="match status" value="1"/>
</dbReference>
<evidence type="ECO:0000256" key="2">
    <source>
        <dbReference type="ARBA" id="ARBA00010617"/>
    </source>
</evidence>
<dbReference type="InterPro" id="IPR017972">
    <property type="entry name" value="Cyt_P450_CS"/>
</dbReference>
<feature type="transmembrane region" description="Helical" evidence="10">
    <location>
        <begin position="6"/>
        <end position="30"/>
    </location>
</feature>
<keyword evidence="10" id="KW-0472">Membrane</keyword>
<reference evidence="11 12" key="1">
    <citation type="submission" date="2016-03" db="EMBL/GenBank/DDBJ databases">
        <title>Draft genome sequence of the Fonsecaea monophora CBS 269.37.</title>
        <authorList>
            <person name="Bombassaro A."/>
            <person name="Vinicius W.A."/>
            <person name="De Hoog S."/>
            <person name="Sun J."/>
            <person name="Souza E.M."/>
            <person name="Raittz R.T."/>
            <person name="Costa F."/>
            <person name="Leao A.C."/>
            <person name="Tadra-Sfeir M.Z."/>
            <person name="Baura V."/>
            <person name="Balsanelli E."/>
            <person name="Pedrosa F.O."/>
            <person name="Moreno L.F."/>
            <person name="Steffens M.B."/>
            <person name="Xi L."/>
            <person name="Bocca A.L."/>
            <person name="Felipe M.S."/>
            <person name="Teixeira M."/>
            <person name="Telles Filho F.Q."/>
            <person name="Azevedo C.M."/>
            <person name="Gomes R."/>
            <person name="Vicente V.A."/>
        </authorList>
    </citation>
    <scope>NUCLEOTIDE SEQUENCE [LARGE SCALE GENOMIC DNA]</scope>
    <source>
        <strain evidence="11 12">CBS 269.37</strain>
    </source>
</reference>
<evidence type="ECO:0000256" key="3">
    <source>
        <dbReference type="ARBA" id="ARBA00022617"/>
    </source>
</evidence>
<dbReference type="PROSITE" id="PS00086">
    <property type="entry name" value="CYTOCHROME_P450"/>
    <property type="match status" value="1"/>
</dbReference>
<proteinExistence type="inferred from homology"/>
<keyword evidence="3 8" id="KW-0349">Heme</keyword>
<evidence type="ECO:0008006" key="13">
    <source>
        <dbReference type="Google" id="ProtNLM"/>
    </source>
</evidence>
<organism evidence="11 12">
    <name type="scientific">Fonsecaea monophora</name>
    <dbReference type="NCBI Taxonomy" id="254056"/>
    <lineage>
        <taxon>Eukaryota</taxon>
        <taxon>Fungi</taxon>
        <taxon>Dikarya</taxon>
        <taxon>Ascomycota</taxon>
        <taxon>Pezizomycotina</taxon>
        <taxon>Eurotiomycetes</taxon>
        <taxon>Chaetothyriomycetidae</taxon>
        <taxon>Chaetothyriales</taxon>
        <taxon>Herpotrichiellaceae</taxon>
        <taxon>Fonsecaea</taxon>
    </lineage>
</organism>
<dbReference type="PANTHER" id="PTHR24305:SF210">
    <property type="entry name" value="CYTOCHROME P450 MONOOXYGENASE ASQL-RELATED"/>
    <property type="match status" value="1"/>
</dbReference>
<keyword evidence="10" id="KW-0812">Transmembrane</keyword>
<keyword evidence="12" id="KW-1185">Reference proteome</keyword>
<evidence type="ECO:0000256" key="5">
    <source>
        <dbReference type="ARBA" id="ARBA00023002"/>
    </source>
</evidence>
<evidence type="ECO:0000256" key="1">
    <source>
        <dbReference type="ARBA" id="ARBA00001971"/>
    </source>
</evidence>
<comment type="cofactor">
    <cofactor evidence="1 8">
        <name>heme</name>
        <dbReference type="ChEBI" id="CHEBI:30413"/>
    </cofactor>
</comment>